<dbReference type="GO" id="GO:0005524">
    <property type="term" value="F:ATP binding"/>
    <property type="evidence" value="ECO:0007669"/>
    <property type="project" value="InterPro"/>
</dbReference>
<evidence type="ECO:0000259" key="1">
    <source>
        <dbReference type="PROSITE" id="PS50011"/>
    </source>
</evidence>
<evidence type="ECO:0000313" key="2">
    <source>
        <dbReference type="EMBL" id="KIK27208.1"/>
    </source>
</evidence>
<reference evidence="2 3" key="1">
    <citation type="submission" date="2014-04" db="EMBL/GenBank/DDBJ databases">
        <authorList>
            <consortium name="DOE Joint Genome Institute"/>
            <person name="Kuo A."/>
            <person name="Kohler A."/>
            <person name="Costa M.D."/>
            <person name="Nagy L.G."/>
            <person name="Floudas D."/>
            <person name="Copeland A."/>
            <person name="Barry K.W."/>
            <person name="Cichocki N."/>
            <person name="Veneault-Fourrey C."/>
            <person name="LaButti K."/>
            <person name="Lindquist E.A."/>
            <person name="Lipzen A."/>
            <person name="Lundell T."/>
            <person name="Morin E."/>
            <person name="Murat C."/>
            <person name="Sun H."/>
            <person name="Tunlid A."/>
            <person name="Henrissat B."/>
            <person name="Grigoriev I.V."/>
            <person name="Hibbett D.S."/>
            <person name="Martin F."/>
            <person name="Nordberg H.P."/>
            <person name="Cantor M.N."/>
            <person name="Hua S.X."/>
        </authorList>
    </citation>
    <scope>NUCLEOTIDE SEQUENCE [LARGE SCALE GENOMIC DNA]</scope>
    <source>
        <strain evidence="2 3">441</strain>
    </source>
</reference>
<protein>
    <recommendedName>
        <fullName evidence="1">Protein kinase domain-containing protein</fullName>
    </recommendedName>
</protein>
<dbReference type="InterPro" id="IPR000719">
    <property type="entry name" value="Prot_kinase_dom"/>
</dbReference>
<dbReference type="InterPro" id="IPR008266">
    <property type="entry name" value="Tyr_kinase_AS"/>
</dbReference>
<proteinExistence type="predicted"/>
<dbReference type="Gene3D" id="1.10.510.10">
    <property type="entry name" value="Transferase(Phosphotransferase) domain 1"/>
    <property type="match status" value="1"/>
</dbReference>
<dbReference type="InterPro" id="IPR040976">
    <property type="entry name" value="Pkinase_fungal"/>
</dbReference>
<dbReference type="GO" id="GO:0004672">
    <property type="term" value="F:protein kinase activity"/>
    <property type="evidence" value="ECO:0007669"/>
    <property type="project" value="InterPro"/>
</dbReference>
<reference evidence="3" key="2">
    <citation type="submission" date="2015-01" db="EMBL/GenBank/DDBJ databases">
        <title>Evolutionary Origins and Diversification of the Mycorrhizal Mutualists.</title>
        <authorList>
            <consortium name="DOE Joint Genome Institute"/>
            <consortium name="Mycorrhizal Genomics Consortium"/>
            <person name="Kohler A."/>
            <person name="Kuo A."/>
            <person name="Nagy L.G."/>
            <person name="Floudas D."/>
            <person name="Copeland A."/>
            <person name="Barry K.W."/>
            <person name="Cichocki N."/>
            <person name="Veneault-Fourrey C."/>
            <person name="LaButti K."/>
            <person name="Lindquist E.A."/>
            <person name="Lipzen A."/>
            <person name="Lundell T."/>
            <person name="Morin E."/>
            <person name="Murat C."/>
            <person name="Riley R."/>
            <person name="Ohm R."/>
            <person name="Sun H."/>
            <person name="Tunlid A."/>
            <person name="Henrissat B."/>
            <person name="Grigoriev I.V."/>
            <person name="Hibbett D.S."/>
            <person name="Martin F."/>
        </authorList>
    </citation>
    <scope>NUCLEOTIDE SEQUENCE [LARGE SCALE GENOMIC DNA]</scope>
    <source>
        <strain evidence="3">441</strain>
    </source>
</reference>
<dbReference type="PROSITE" id="PS50011">
    <property type="entry name" value="PROTEIN_KINASE_DOM"/>
    <property type="match status" value="1"/>
</dbReference>
<dbReference type="AlphaFoldDB" id="A0A0D0A573"/>
<dbReference type="EMBL" id="KN833697">
    <property type="protein sequence ID" value="KIK27208.1"/>
    <property type="molecule type" value="Genomic_DNA"/>
</dbReference>
<dbReference type="STRING" id="765257.A0A0D0A573"/>
<dbReference type="InterPro" id="IPR011009">
    <property type="entry name" value="Kinase-like_dom_sf"/>
</dbReference>
<dbReference type="HOGENOM" id="CLU_1504038_0_0_1"/>
<gene>
    <name evidence="2" type="ORF">PISMIDRAFT_201781</name>
</gene>
<feature type="domain" description="Protein kinase" evidence="1">
    <location>
        <begin position="1"/>
        <end position="179"/>
    </location>
</feature>
<name>A0A0D0A573_9AGAM</name>
<organism evidence="2 3">
    <name type="scientific">Pisolithus microcarpus 441</name>
    <dbReference type="NCBI Taxonomy" id="765257"/>
    <lineage>
        <taxon>Eukaryota</taxon>
        <taxon>Fungi</taxon>
        <taxon>Dikarya</taxon>
        <taxon>Basidiomycota</taxon>
        <taxon>Agaricomycotina</taxon>
        <taxon>Agaricomycetes</taxon>
        <taxon>Agaricomycetidae</taxon>
        <taxon>Boletales</taxon>
        <taxon>Sclerodermatineae</taxon>
        <taxon>Pisolithaceae</taxon>
        <taxon>Pisolithus</taxon>
    </lineage>
</organism>
<dbReference type="Proteomes" id="UP000054018">
    <property type="component" value="Unassembled WGS sequence"/>
</dbReference>
<sequence>MAEDRRVKSTFGSIRALLGDEMPNLNVENRILTVTISELSRPVAYFWSPHDFVRGVIGALLGHEYLCETGILHRDISENNIVLSPCRGGLGVLTGFDMAIVGRPNMHRDFTPPPEKSIEEILASFKPLLASDEQQKAQRIASNYSFYTHTLWLMVVYRVQHPICPSASLGESPIPTLMT</sequence>
<dbReference type="SUPFAM" id="SSF56112">
    <property type="entry name" value="Protein kinase-like (PK-like)"/>
    <property type="match status" value="1"/>
</dbReference>
<dbReference type="Pfam" id="PF17667">
    <property type="entry name" value="Pkinase_fungal"/>
    <property type="match status" value="1"/>
</dbReference>
<dbReference type="PROSITE" id="PS00109">
    <property type="entry name" value="PROTEIN_KINASE_TYR"/>
    <property type="match status" value="1"/>
</dbReference>
<accession>A0A0D0A573</accession>
<dbReference type="OrthoDB" id="2689893at2759"/>
<keyword evidence="3" id="KW-1185">Reference proteome</keyword>
<evidence type="ECO:0000313" key="3">
    <source>
        <dbReference type="Proteomes" id="UP000054018"/>
    </source>
</evidence>